<organism evidence="6 7">
    <name type="scientific">Paenibacillus shunpengii</name>
    <dbReference type="NCBI Taxonomy" id="2054424"/>
    <lineage>
        <taxon>Bacteria</taxon>
        <taxon>Bacillati</taxon>
        <taxon>Bacillota</taxon>
        <taxon>Bacilli</taxon>
        <taxon>Bacillales</taxon>
        <taxon>Paenibacillaceae</taxon>
        <taxon>Paenibacillus</taxon>
    </lineage>
</organism>
<dbReference type="InterPro" id="IPR006603">
    <property type="entry name" value="PQ-loop_rpt"/>
</dbReference>
<comment type="caution">
    <text evidence="6">The sequence shown here is derived from an EMBL/GenBank/DDBJ whole genome shotgun (WGS) entry which is preliminary data.</text>
</comment>
<proteinExistence type="predicted"/>
<gene>
    <name evidence="6" type="ORF">ACFSVM_15605</name>
</gene>
<dbReference type="NCBIfam" id="NF037968">
    <property type="entry name" value="SemiSWEET_2"/>
    <property type="match status" value="1"/>
</dbReference>
<keyword evidence="6" id="KW-0813">Transport</keyword>
<evidence type="ECO:0000256" key="2">
    <source>
        <dbReference type="ARBA" id="ARBA00022692"/>
    </source>
</evidence>
<keyword evidence="7" id="KW-1185">Reference proteome</keyword>
<keyword evidence="2 5" id="KW-0812">Transmembrane</keyword>
<evidence type="ECO:0000313" key="6">
    <source>
        <dbReference type="EMBL" id="MFD2701889.1"/>
    </source>
</evidence>
<name>A0ABW5SQ65_9BACL</name>
<dbReference type="Proteomes" id="UP001597540">
    <property type="component" value="Unassembled WGS sequence"/>
</dbReference>
<evidence type="ECO:0000256" key="3">
    <source>
        <dbReference type="ARBA" id="ARBA00022989"/>
    </source>
</evidence>
<evidence type="ECO:0000313" key="7">
    <source>
        <dbReference type="Proteomes" id="UP001597540"/>
    </source>
</evidence>
<dbReference type="RefSeq" id="WP_076314747.1">
    <property type="nucleotide sequence ID" value="NZ_JBHUMJ010000003.1"/>
</dbReference>
<accession>A0ABW5SQ65</accession>
<dbReference type="SMART" id="SM00679">
    <property type="entry name" value="CTNS"/>
    <property type="match status" value="1"/>
</dbReference>
<dbReference type="Pfam" id="PF04193">
    <property type="entry name" value="PQ-loop"/>
    <property type="match status" value="1"/>
</dbReference>
<reference evidence="7" key="1">
    <citation type="journal article" date="2019" name="Int. J. Syst. Evol. Microbiol.">
        <title>The Global Catalogue of Microorganisms (GCM) 10K type strain sequencing project: providing services to taxonomists for standard genome sequencing and annotation.</title>
        <authorList>
            <consortium name="The Broad Institute Genomics Platform"/>
            <consortium name="The Broad Institute Genome Sequencing Center for Infectious Disease"/>
            <person name="Wu L."/>
            <person name="Ma J."/>
        </authorList>
    </citation>
    <scope>NUCLEOTIDE SEQUENCE [LARGE SCALE GENOMIC DNA]</scope>
    <source>
        <strain evidence="7">KCTC 33849</strain>
    </source>
</reference>
<keyword evidence="4 5" id="KW-0472">Membrane</keyword>
<keyword evidence="6" id="KW-0762">Sugar transport</keyword>
<comment type="subcellular location">
    <subcellularLocation>
        <location evidence="1">Membrane</location>
        <topology evidence="1">Multi-pass membrane protein</topology>
    </subcellularLocation>
</comment>
<dbReference type="EMBL" id="JBHUMJ010000003">
    <property type="protein sequence ID" value="MFD2701889.1"/>
    <property type="molecule type" value="Genomic_DNA"/>
</dbReference>
<evidence type="ECO:0000256" key="4">
    <source>
        <dbReference type="ARBA" id="ARBA00023136"/>
    </source>
</evidence>
<feature type="transmembrane region" description="Helical" evidence="5">
    <location>
        <begin position="61"/>
        <end position="79"/>
    </location>
</feature>
<protein>
    <submittedName>
        <fullName evidence="6">SemiSWEET family sugar transporter</fullName>
    </submittedName>
</protein>
<evidence type="ECO:0000256" key="5">
    <source>
        <dbReference type="SAM" id="Phobius"/>
    </source>
</evidence>
<sequence>MLSILGFLAAAFTTISFLPQAIKVIQTKNTAGISFGMYLILTTGQILWVIYGLITEQTAIWLANLITCTLAIIILKYTYKDLKRSRKPESK</sequence>
<evidence type="ECO:0000256" key="1">
    <source>
        <dbReference type="ARBA" id="ARBA00004141"/>
    </source>
</evidence>
<feature type="transmembrane region" description="Helical" evidence="5">
    <location>
        <begin position="31"/>
        <end position="54"/>
    </location>
</feature>
<dbReference type="InterPro" id="IPR047662">
    <property type="entry name" value="SemiSWEET"/>
</dbReference>
<dbReference type="Gene3D" id="1.20.1280.290">
    <property type="match status" value="1"/>
</dbReference>
<keyword evidence="3 5" id="KW-1133">Transmembrane helix</keyword>